<organism evidence="2 3">
    <name type="scientific">Hanseniaspora osmophila</name>
    <dbReference type="NCBI Taxonomy" id="56408"/>
    <lineage>
        <taxon>Eukaryota</taxon>
        <taxon>Fungi</taxon>
        <taxon>Dikarya</taxon>
        <taxon>Ascomycota</taxon>
        <taxon>Saccharomycotina</taxon>
        <taxon>Saccharomycetes</taxon>
        <taxon>Saccharomycodales</taxon>
        <taxon>Saccharomycodaceae</taxon>
        <taxon>Hanseniaspora</taxon>
    </lineage>
</organism>
<feature type="chain" id="PRO_5009184835" evidence="1">
    <location>
        <begin position="20"/>
        <end position="116"/>
    </location>
</feature>
<feature type="signal peptide" evidence="1">
    <location>
        <begin position="1"/>
        <end position="19"/>
    </location>
</feature>
<reference evidence="3" key="1">
    <citation type="journal article" date="2016" name="Genome Announc.">
        <title>Genome sequences of three species of Hanseniaspora isolated from spontaneous wine fermentations.</title>
        <authorList>
            <person name="Sternes P.R."/>
            <person name="Lee D."/>
            <person name="Kutyna D.R."/>
            <person name="Borneman A.R."/>
        </authorList>
    </citation>
    <scope>NUCLEOTIDE SEQUENCE [LARGE SCALE GENOMIC DNA]</scope>
    <source>
        <strain evidence="3">AWRI3579</strain>
    </source>
</reference>
<dbReference type="Proteomes" id="UP000095728">
    <property type="component" value="Unassembled WGS sequence"/>
</dbReference>
<dbReference type="AlphaFoldDB" id="A0A1E5RN74"/>
<sequence>MKLIQLALYTLSIVATCLAQNVDDTKYTNTQDFIISFPQDVGNKELQTLKDYISDELKGTISFEYSIIKGFSFSVPKISTSKIFSGSTAVELVEYLNMEFPNLKYNLEQDQPVNVL</sequence>
<dbReference type="InParanoid" id="A0A1E5RN74"/>
<evidence type="ECO:0000313" key="3">
    <source>
        <dbReference type="Proteomes" id="UP000095728"/>
    </source>
</evidence>
<proteinExistence type="predicted"/>
<accession>A0A1E5RN74</accession>
<evidence type="ECO:0000313" key="2">
    <source>
        <dbReference type="EMBL" id="OEJ88337.1"/>
    </source>
</evidence>
<name>A0A1E5RN74_9ASCO</name>
<dbReference type="OrthoDB" id="5518345at2759"/>
<keyword evidence="3" id="KW-1185">Reference proteome</keyword>
<dbReference type="EMBL" id="LPNM01000005">
    <property type="protein sequence ID" value="OEJ88337.1"/>
    <property type="molecule type" value="Genomic_DNA"/>
</dbReference>
<gene>
    <name evidence="2" type="ORF">AWRI3579_g648</name>
</gene>
<keyword evidence="1" id="KW-0732">Signal</keyword>
<evidence type="ECO:0000256" key="1">
    <source>
        <dbReference type="SAM" id="SignalP"/>
    </source>
</evidence>
<comment type="caution">
    <text evidence="2">The sequence shown here is derived from an EMBL/GenBank/DDBJ whole genome shotgun (WGS) entry which is preliminary data.</text>
</comment>
<dbReference type="Gene3D" id="3.30.70.80">
    <property type="entry name" value="Peptidase S8 propeptide/proteinase inhibitor I9"/>
    <property type="match status" value="1"/>
</dbReference>
<dbReference type="InterPro" id="IPR037045">
    <property type="entry name" value="S8pro/Inhibitor_I9_sf"/>
</dbReference>
<dbReference type="SUPFAM" id="SSF54897">
    <property type="entry name" value="Protease propeptides/inhibitors"/>
    <property type="match status" value="1"/>
</dbReference>
<protein>
    <submittedName>
        <fullName evidence="2">Uncharacterized protein</fullName>
    </submittedName>
</protein>